<dbReference type="Proteomes" id="UP000265520">
    <property type="component" value="Unassembled WGS sequence"/>
</dbReference>
<keyword evidence="1" id="KW-0808">Transferase</keyword>
<dbReference type="PANTHER" id="PTHR15503">
    <property type="entry name" value="LDOC1 RELATED"/>
    <property type="match status" value="1"/>
</dbReference>
<dbReference type="SUPFAM" id="SSF56672">
    <property type="entry name" value="DNA/RNA polymerases"/>
    <property type="match status" value="1"/>
</dbReference>
<reference evidence="1 2" key="1">
    <citation type="journal article" date="2018" name="Front. Plant Sci.">
        <title>Red Clover (Trifolium pratense) and Zigzag Clover (T. medium) - A Picture of Genomic Similarities and Differences.</title>
        <authorList>
            <person name="Dluhosova J."/>
            <person name="Istvanek J."/>
            <person name="Nedelnik J."/>
            <person name="Repkova J."/>
        </authorList>
    </citation>
    <scope>NUCLEOTIDE SEQUENCE [LARGE SCALE GENOMIC DNA]</scope>
    <source>
        <strain evidence="2">cv. 10/8</strain>
        <tissue evidence="1">Leaf</tissue>
    </source>
</reference>
<evidence type="ECO:0000313" key="2">
    <source>
        <dbReference type="Proteomes" id="UP000265520"/>
    </source>
</evidence>
<evidence type="ECO:0000313" key="1">
    <source>
        <dbReference type="EMBL" id="MCI69662.1"/>
    </source>
</evidence>
<name>A0A392U8F5_9FABA</name>
<accession>A0A392U8F5</accession>
<keyword evidence="1" id="KW-0695">RNA-directed DNA polymerase</keyword>
<proteinExistence type="predicted"/>
<dbReference type="InterPro" id="IPR043502">
    <property type="entry name" value="DNA/RNA_pol_sf"/>
</dbReference>
<dbReference type="GO" id="GO:0003964">
    <property type="term" value="F:RNA-directed DNA polymerase activity"/>
    <property type="evidence" value="ECO:0007669"/>
    <property type="project" value="UniProtKB-KW"/>
</dbReference>
<organism evidence="1 2">
    <name type="scientific">Trifolium medium</name>
    <dbReference type="NCBI Taxonomy" id="97028"/>
    <lineage>
        <taxon>Eukaryota</taxon>
        <taxon>Viridiplantae</taxon>
        <taxon>Streptophyta</taxon>
        <taxon>Embryophyta</taxon>
        <taxon>Tracheophyta</taxon>
        <taxon>Spermatophyta</taxon>
        <taxon>Magnoliopsida</taxon>
        <taxon>eudicotyledons</taxon>
        <taxon>Gunneridae</taxon>
        <taxon>Pentapetalae</taxon>
        <taxon>rosids</taxon>
        <taxon>fabids</taxon>
        <taxon>Fabales</taxon>
        <taxon>Fabaceae</taxon>
        <taxon>Papilionoideae</taxon>
        <taxon>50 kb inversion clade</taxon>
        <taxon>NPAAA clade</taxon>
        <taxon>Hologalegina</taxon>
        <taxon>IRL clade</taxon>
        <taxon>Trifolieae</taxon>
        <taxon>Trifolium</taxon>
    </lineage>
</organism>
<dbReference type="EMBL" id="LXQA010760691">
    <property type="protein sequence ID" value="MCI69662.1"/>
    <property type="molecule type" value="Genomic_DNA"/>
</dbReference>
<dbReference type="Gene3D" id="3.10.10.10">
    <property type="entry name" value="HIV Type 1 Reverse Transcriptase, subunit A, domain 1"/>
    <property type="match status" value="1"/>
</dbReference>
<comment type="caution">
    <text evidence="1">The sequence shown here is derived from an EMBL/GenBank/DDBJ whole genome shotgun (WGS) entry which is preliminary data.</text>
</comment>
<feature type="non-terminal residue" evidence="1">
    <location>
        <position position="46"/>
    </location>
</feature>
<keyword evidence="2" id="KW-1185">Reference proteome</keyword>
<keyword evidence="1" id="KW-0548">Nucleotidyltransferase</keyword>
<sequence>MAPYRISASELSELKKQLEDLFEKRFVRPSVSPWGTPVLLVKKKDG</sequence>
<dbReference type="InterPro" id="IPR032567">
    <property type="entry name" value="RTL1-rel"/>
</dbReference>
<protein>
    <submittedName>
        <fullName evidence="1">RNA-directed DNA polymerase (Reverse transcriptase)</fullName>
    </submittedName>
</protein>
<dbReference type="PANTHER" id="PTHR15503:SF45">
    <property type="entry name" value="RNA-DIRECTED DNA POLYMERASE HOMOLOG"/>
    <property type="match status" value="1"/>
</dbReference>
<dbReference type="AlphaFoldDB" id="A0A392U8F5"/>